<dbReference type="Proteomes" id="UP000054248">
    <property type="component" value="Unassembled WGS sequence"/>
</dbReference>
<sequence>MREGVSRFLEPFHDRHRQKPSPRASTSGHDAYESSPLNTQQGDEEVSIDKTTINIKKLSARERLDKMSRFRTNPGAISVTPSTGLKGGGKGEVVQATFKRRIWGRKEKVAVKKLRYHQGMDSHLFANCFVHEIETMAGLSHENIVRFLAFVEDLENGKAWIILSWEPNGNQEGDFQ</sequence>
<dbReference type="InterPro" id="IPR011009">
    <property type="entry name" value="Kinase-like_dom_sf"/>
</dbReference>
<name>A0A0C3QQH6_9AGAM</name>
<dbReference type="PROSITE" id="PS50011">
    <property type="entry name" value="PROTEIN_KINASE_DOM"/>
    <property type="match status" value="1"/>
</dbReference>
<feature type="compositionally biased region" description="Basic and acidic residues" evidence="1">
    <location>
        <begin position="1"/>
        <end position="13"/>
    </location>
</feature>
<dbReference type="Gene3D" id="1.10.510.10">
    <property type="entry name" value="Transferase(Phosphotransferase) domain 1"/>
    <property type="match status" value="1"/>
</dbReference>
<dbReference type="GO" id="GO:0004672">
    <property type="term" value="F:protein kinase activity"/>
    <property type="evidence" value="ECO:0007669"/>
    <property type="project" value="InterPro"/>
</dbReference>
<dbReference type="Pfam" id="PF07714">
    <property type="entry name" value="PK_Tyr_Ser-Thr"/>
    <property type="match status" value="1"/>
</dbReference>
<reference evidence="3 4" key="1">
    <citation type="submission" date="2014-04" db="EMBL/GenBank/DDBJ databases">
        <authorList>
            <consortium name="DOE Joint Genome Institute"/>
            <person name="Kuo A."/>
            <person name="Girlanda M."/>
            <person name="Perotto S."/>
            <person name="Kohler A."/>
            <person name="Nagy L.G."/>
            <person name="Floudas D."/>
            <person name="Copeland A."/>
            <person name="Barry K.W."/>
            <person name="Cichocki N."/>
            <person name="Veneault-Fourrey C."/>
            <person name="LaButti K."/>
            <person name="Lindquist E.A."/>
            <person name="Lipzen A."/>
            <person name="Lundell T."/>
            <person name="Morin E."/>
            <person name="Murat C."/>
            <person name="Sun H."/>
            <person name="Tunlid A."/>
            <person name="Henrissat B."/>
            <person name="Grigoriev I.V."/>
            <person name="Hibbett D.S."/>
            <person name="Martin F."/>
            <person name="Nordberg H.P."/>
            <person name="Cantor M.N."/>
            <person name="Hua S.X."/>
        </authorList>
    </citation>
    <scope>NUCLEOTIDE SEQUENCE [LARGE SCALE GENOMIC DNA]</scope>
    <source>
        <strain evidence="3 4">MUT 4182</strain>
    </source>
</reference>
<gene>
    <name evidence="3" type="ORF">M407DRAFT_20097</name>
</gene>
<proteinExistence type="predicted"/>
<dbReference type="GO" id="GO:0005524">
    <property type="term" value="F:ATP binding"/>
    <property type="evidence" value="ECO:0007669"/>
    <property type="project" value="InterPro"/>
</dbReference>
<dbReference type="OrthoDB" id="3258623at2759"/>
<protein>
    <recommendedName>
        <fullName evidence="2">Protein kinase domain-containing protein</fullName>
    </recommendedName>
</protein>
<organism evidence="3 4">
    <name type="scientific">Tulasnella calospora MUT 4182</name>
    <dbReference type="NCBI Taxonomy" id="1051891"/>
    <lineage>
        <taxon>Eukaryota</taxon>
        <taxon>Fungi</taxon>
        <taxon>Dikarya</taxon>
        <taxon>Basidiomycota</taxon>
        <taxon>Agaricomycotina</taxon>
        <taxon>Agaricomycetes</taxon>
        <taxon>Cantharellales</taxon>
        <taxon>Tulasnellaceae</taxon>
        <taxon>Tulasnella</taxon>
    </lineage>
</organism>
<reference evidence="4" key="2">
    <citation type="submission" date="2015-01" db="EMBL/GenBank/DDBJ databases">
        <title>Evolutionary Origins and Diversification of the Mycorrhizal Mutualists.</title>
        <authorList>
            <consortium name="DOE Joint Genome Institute"/>
            <consortium name="Mycorrhizal Genomics Consortium"/>
            <person name="Kohler A."/>
            <person name="Kuo A."/>
            <person name="Nagy L.G."/>
            <person name="Floudas D."/>
            <person name="Copeland A."/>
            <person name="Barry K.W."/>
            <person name="Cichocki N."/>
            <person name="Veneault-Fourrey C."/>
            <person name="LaButti K."/>
            <person name="Lindquist E.A."/>
            <person name="Lipzen A."/>
            <person name="Lundell T."/>
            <person name="Morin E."/>
            <person name="Murat C."/>
            <person name="Riley R."/>
            <person name="Ohm R."/>
            <person name="Sun H."/>
            <person name="Tunlid A."/>
            <person name="Henrissat B."/>
            <person name="Grigoriev I.V."/>
            <person name="Hibbett D.S."/>
            <person name="Martin F."/>
        </authorList>
    </citation>
    <scope>NUCLEOTIDE SEQUENCE [LARGE SCALE GENOMIC DNA]</scope>
    <source>
        <strain evidence="4">MUT 4182</strain>
    </source>
</reference>
<feature type="region of interest" description="Disordered" evidence="1">
    <location>
        <begin position="1"/>
        <end position="48"/>
    </location>
</feature>
<feature type="domain" description="Protein kinase" evidence="2">
    <location>
        <begin position="79"/>
        <end position="176"/>
    </location>
</feature>
<evidence type="ECO:0000313" key="4">
    <source>
        <dbReference type="Proteomes" id="UP000054248"/>
    </source>
</evidence>
<accession>A0A0C3QQH6</accession>
<evidence type="ECO:0000313" key="3">
    <source>
        <dbReference type="EMBL" id="KIO30771.1"/>
    </source>
</evidence>
<dbReference type="SUPFAM" id="SSF56112">
    <property type="entry name" value="Protein kinase-like (PK-like)"/>
    <property type="match status" value="1"/>
</dbReference>
<dbReference type="AlphaFoldDB" id="A0A0C3QQH6"/>
<dbReference type="EMBL" id="KN822968">
    <property type="protein sequence ID" value="KIO30771.1"/>
    <property type="molecule type" value="Genomic_DNA"/>
</dbReference>
<dbReference type="InterPro" id="IPR000719">
    <property type="entry name" value="Prot_kinase_dom"/>
</dbReference>
<dbReference type="InterPro" id="IPR001245">
    <property type="entry name" value="Ser-Thr/Tyr_kinase_cat_dom"/>
</dbReference>
<evidence type="ECO:0000259" key="2">
    <source>
        <dbReference type="PROSITE" id="PS50011"/>
    </source>
</evidence>
<keyword evidence="4" id="KW-1185">Reference proteome</keyword>
<evidence type="ECO:0000256" key="1">
    <source>
        <dbReference type="SAM" id="MobiDB-lite"/>
    </source>
</evidence>
<dbReference type="HOGENOM" id="CLU_000288_7_13_1"/>